<keyword evidence="8" id="KW-1185">Reference proteome</keyword>
<keyword evidence="4" id="KW-0449">Lipoprotein</keyword>
<feature type="domain" description="C-type lysozyme inhibitor" evidence="6">
    <location>
        <begin position="35"/>
        <end position="102"/>
    </location>
</feature>
<feature type="chain" id="PRO_5020976811" evidence="5">
    <location>
        <begin position="21"/>
        <end position="115"/>
    </location>
</feature>
<dbReference type="AlphaFoldDB" id="A0A4R7AW88"/>
<dbReference type="InterPro" id="IPR036328">
    <property type="entry name" value="MliC_sf"/>
</dbReference>
<dbReference type="OrthoDB" id="8550040at2"/>
<accession>A0A4R7AW88</accession>
<sequence>MKRLLPVLLAFFCVGASARALVPDIAITKTTTLQYLCTGDKYKSLKVRYLSGHNGQNFALLSPAGKPLLFVQTLAASGAKYQADHFVWWTKGEQGDLYDMMRGQDGAPIASCHTN</sequence>
<evidence type="ECO:0000256" key="3">
    <source>
        <dbReference type="ARBA" id="ARBA00023139"/>
    </source>
</evidence>
<evidence type="ECO:0000259" key="6">
    <source>
        <dbReference type="Pfam" id="PF09864"/>
    </source>
</evidence>
<evidence type="ECO:0000256" key="2">
    <source>
        <dbReference type="ARBA" id="ARBA00023136"/>
    </source>
</evidence>
<protein>
    <submittedName>
        <fullName evidence="7">Membrane-bound inhibitor of C-type lysozyme</fullName>
    </submittedName>
</protein>
<evidence type="ECO:0000313" key="8">
    <source>
        <dbReference type="Proteomes" id="UP000295611"/>
    </source>
</evidence>
<dbReference type="Pfam" id="PF09864">
    <property type="entry name" value="MliC"/>
    <property type="match status" value="1"/>
</dbReference>
<evidence type="ECO:0000256" key="1">
    <source>
        <dbReference type="ARBA" id="ARBA00022729"/>
    </source>
</evidence>
<evidence type="ECO:0000256" key="5">
    <source>
        <dbReference type="SAM" id="SignalP"/>
    </source>
</evidence>
<dbReference type="InterPro" id="IPR018660">
    <property type="entry name" value="MliC"/>
</dbReference>
<gene>
    <name evidence="7" type="ORF">DFP86_11835</name>
</gene>
<dbReference type="Gene3D" id="2.40.128.200">
    <property type="match status" value="1"/>
</dbReference>
<evidence type="ECO:0000256" key="4">
    <source>
        <dbReference type="ARBA" id="ARBA00023288"/>
    </source>
</evidence>
<proteinExistence type="predicted"/>
<keyword evidence="1 5" id="KW-0732">Signal</keyword>
<evidence type="ECO:0000313" key="7">
    <source>
        <dbReference type="EMBL" id="TDR71624.1"/>
    </source>
</evidence>
<comment type="caution">
    <text evidence="7">The sequence shown here is derived from an EMBL/GenBank/DDBJ whole genome shotgun (WGS) entry which is preliminary data.</text>
</comment>
<reference evidence="7 8" key="1">
    <citation type="submission" date="2019-03" db="EMBL/GenBank/DDBJ databases">
        <title>Genomic Encyclopedia of Type Strains, Phase III (KMG-III): the genomes of soil and plant-associated and newly described type strains.</title>
        <authorList>
            <person name="Whitman W."/>
        </authorList>
    </citation>
    <scope>NUCLEOTIDE SEQUENCE [LARGE SCALE GENOMIC DNA]</scope>
    <source>
        <strain evidence="7 8">CECT 8976</strain>
    </source>
</reference>
<name>A0A4R7AW88_9NEIS</name>
<dbReference type="EMBL" id="SNZP01000018">
    <property type="protein sequence ID" value="TDR71624.1"/>
    <property type="molecule type" value="Genomic_DNA"/>
</dbReference>
<organism evidence="7 8">
    <name type="scientific">Paludibacterium purpuratum</name>
    <dbReference type="NCBI Taxonomy" id="1144873"/>
    <lineage>
        <taxon>Bacteria</taxon>
        <taxon>Pseudomonadati</taxon>
        <taxon>Pseudomonadota</taxon>
        <taxon>Betaproteobacteria</taxon>
        <taxon>Neisseriales</taxon>
        <taxon>Chromobacteriaceae</taxon>
        <taxon>Paludibacterium</taxon>
    </lineage>
</organism>
<keyword evidence="3" id="KW-0564">Palmitate</keyword>
<keyword evidence="2" id="KW-0472">Membrane</keyword>
<dbReference type="Proteomes" id="UP000295611">
    <property type="component" value="Unassembled WGS sequence"/>
</dbReference>
<feature type="signal peptide" evidence="5">
    <location>
        <begin position="1"/>
        <end position="20"/>
    </location>
</feature>
<dbReference type="RefSeq" id="WP_133683805.1">
    <property type="nucleotide sequence ID" value="NZ_SNZP01000018.1"/>
</dbReference>
<dbReference type="SUPFAM" id="SSF141488">
    <property type="entry name" value="YdhA-like"/>
    <property type="match status" value="1"/>
</dbReference>